<dbReference type="RefSeq" id="XP_058347497.1">
    <property type="nucleotide sequence ID" value="XM_058481640.1"/>
</dbReference>
<feature type="region of interest" description="Disordered" evidence="1">
    <location>
        <begin position="634"/>
        <end position="658"/>
    </location>
</feature>
<reference evidence="2 3" key="1">
    <citation type="submission" date="2023-03" db="EMBL/GenBank/DDBJ databases">
        <title>Genome sequence of Lichtheimia ornata CBS 291.66.</title>
        <authorList>
            <person name="Mohabir J.T."/>
            <person name="Shea T.P."/>
            <person name="Kurbessoian T."/>
            <person name="Berby B."/>
            <person name="Fontaine J."/>
            <person name="Livny J."/>
            <person name="Gnirke A."/>
            <person name="Stajich J.E."/>
            <person name="Cuomo C.A."/>
        </authorList>
    </citation>
    <scope>NUCLEOTIDE SEQUENCE [LARGE SCALE GENOMIC DNA]</scope>
    <source>
        <strain evidence="2">CBS 291.66</strain>
    </source>
</reference>
<organism evidence="2 3">
    <name type="scientific">Lichtheimia ornata</name>
    <dbReference type="NCBI Taxonomy" id="688661"/>
    <lineage>
        <taxon>Eukaryota</taxon>
        <taxon>Fungi</taxon>
        <taxon>Fungi incertae sedis</taxon>
        <taxon>Mucoromycota</taxon>
        <taxon>Mucoromycotina</taxon>
        <taxon>Mucoromycetes</taxon>
        <taxon>Mucorales</taxon>
        <taxon>Lichtheimiaceae</taxon>
        <taxon>Lichtheimia</taxon>
    </lineage>
</organism>
<protein>
    <submittedName>
        <fullName evidence="2">Uncharacterized protein</fullName>
    </submittedName>
</protein>
<evidence type="ECO:0000313" key="2">
    <source>
        <dbReference type="EMBL" id="KAJ8662584.1"/>
    </source>
</evidence>
<name>A0AAD7XZ42_9FUNG</name>
<dbReference type="GeneID" id="83208963"/>
<dbReference type="AlphaFoldDB" id="A0AAD7XZ42"/>
<comment type="caution">
    <text evidence="2">The sequence shown here is derived from an EMBL/GenBank/DDBJ whole genome shotgun (WGS) entry which is preliminary data.</text>
</comment>
<evidence type="ECO:0000256" key="1">
    <source>
        <dbReference type="SAM" id="MobiDB-lite"/>
    </source>
</evidence>
<accession>A0AAD7XZ42</accession>
<feature type="compositionally biased region" description="Low complexity" evidence="1">
    <location>
        <begin position="170"/>
        <end position="268"/>
    </location>
</feature>
<sequence>MSKRACKRVDDLIGERDLIWLHLKQELENYEYWKDTPYTNWDITHYDRSLSNKLLINKRDCHRHLKSDLDLLRSAFVHHGEITKMVDRLKKALAHIRKDELNEYFWEHTAKTLQKNHLQRQEREVVMDTAVLGIKSSLLEQHAQHLAAASSCKRPCDASPSSSAPPPKKTLCSSPTTLSSPGAPSSAAMLSSLGASSSTATSSSPTVSSSAATTPSSSSSITPLSSSSTAPSSSSSSTAPSSSSSSTAPSSSSSSTAPSSSSSSTATSNTQPAINLLESDSIICDSAMLSIATVIKRKALVIHDRYLGGTLLSSRQRKMMSNGLSSILDLVDQSLSSQRSLFTVAEWKNINTLYQNKYSIPPASPLHRSLQETWMIIDSSVNNSGNIKLGLLYLYKIFPKYHSSKLMPSLRVFEHILNLLDQEPHLLQEQPSVSVSEADYISFVWLPLFRHLFHSGCNIRIKTGETAFPFSTHCKQELYPGATNMVGFKVDVRFVVDLEKNEHDICSVEACCNGDKDSKVVSDEGKLNREMKDNLDNMIAMVETTSPKQECQYTTWGVQIIGPSCVISSIHLSDSGLYIVLPRFDITLPRSICDLKHFETTMIQLLTFQQQLQKSADSILSHHQASKHLRSLNHNTSNNERTHIHRQRDTWYTPPEKTSSRIPLNLTSLSRPRSLTEKLLTVACEESISALMQPAAAQSEDDLDADEFGWKYDGEMWHNRITGATRTSDPYHESE</sequence>
<keyword evidence="3" id="KW-1185">Reference proteome</keyword>
<proteinExistence type="predicted"/>
<evidence type="ECO:0000313" key="3">
    <source>
        <dbReference type="Proteomes" id="UP001234581"/>
    </source>
</evidence>
<dbReference type="EMBL" id="JARTCD010000004">
    <property type="protein sequence ID" value="KAJ8662584.1"/>
    <property type="molecule type" value="Genomic_DNA"/>
</dbReference>
<dbReference type="Proteomes" id="UP001234581">
    <property type="component" value="Unassembled WGS sequence"/>
</dbReference>
<feature type="region of interest" description="Disordered" evidence="1">
    <location>
        <begin position="150"/>
        <end position="269"/>
    </location>
</feature>
<gene>
    <name evidence="2" type="ORF">O0I10_001545</name>
</gene>